<gene>
    <name evidence="4" type="ORF">COV54_03360</name>
</gene>
<dbReference type="SUPFAM" id="SSF75217">
    <property type="entry name" value="alpha/beta knot"/>
    <property type="match status" value="1"/>
</dbReference>
<dbReference type="PANTHER" id="PTHR46429:SF1">
    <property type="entry name" value="23S RRNA (GUANOSINE-2'-O-)-METHYLTRANSFERASE RLMB"/>
    <property type="match status" value="1"/>
</dbReference>
<dbReference type="InterPro" id="IPR004441">
    <property type="entry name" value="rRNA_MeTrfase_TrmH"/>
</dbReference>
<name>A0A2H0NB38_9BACT</name>
<dbReference type="GO" id="GO:0005829">
    <property type="term" value="C:cytosol"/>
    <property type="evidence" value="ECO:0007669"/>
    <property type="project" value="TreeGrafter"/>
</dbReference>
<dbReference type="GO" id="GO:0008173">
    <property type="term" value="F:RNA methyltransferase activity"/>
    <property type="evidence" value="ECO:0007669"/>
    <property type="project" value="InterPro"/>
</dbReference>
<feature type="domain" description="tRNA/rRNA methyltransferase SpoU type" evidence="3">
    <location>
        <begin position="3"/>
        <end position="155"/>
    </location>
</feature>
<reference evidence="4 5" key="1">
    <citation type="submission" date="2017-09" db="EMBL/GenBank/DDBJ databases">
        <title>Depth-based differentiation of microbial function through sediment-hosted aquifers and enrichment of novel symbionts in the deep terrestrial subsurface.</title>
        <authorList>
            <person name="Probst A.J."/>
            <person name="Ladd B."/>
            <person name="Jarett J.K."/>
            <person name="Geller-Mcgrath D.E."/>
            <person name="Sieber C.M."/>
            <person name="Emerson J.B."/>
            <person name="Anantharaman K."/>
            <person name="Thomas B.C."/>
            <person name="Malmstrom R."/>
            <person name="Stieglmeier M."/>
            <person name="Klingl A."/>
            <person name="Woyke T."/>
            <person name="Ryan C.M."/>
            <person name="Banfield J.F."/>
        </authorList>
    </citation>
    <scope>NUCLEOTIDE SEQUENCE [LARGE SCALE GENOMIC DNA]</scope>
    <source>
        <strain evidence="4">CG11_big_fil_rev_8_21_14_0_20_38_23</strain>
    </source>
</reference>
<evidence type="ECO:0000313" key="4">
    <source>
        <dbReference type="EMBL" id="PIR06112.1"/>
    </source>
</evidence>
<dbReference type="InterPro" id="IPR001537">
    <property type="entry name" value="SpoU_MeTrfase"/>
</dbReference>
<dbReference type="Gene3D" id="3.40.1280.10">
    <property type="match status" value="1"/>
</dbReference>
<dbReference type="PANTHER" id="PTHR46429">
    <property type="entry name" value="23S RRNA (GUANOSINE-2'-O-)-METHYLTRANSFERASE RLMB"/>
    <property type="match status" value="1"/>
</dbReference>
<keyword evidence="2 4" id="KW-0808">Transferase</keyword>
<evidence type="ECO:0000256" key="1">
    <source>
        <dbReference type="ARBA" id="ARBA00022603"/>
    </source>
</evidence>
<evidence type="ECO:0000256" key="2">
    <source>
        <dbReference type="ARBA" id="ARBA00022679"/>
    </source>
</evidence>
<dbReference type="InterPro" id="IPR029028">
    <property type="entry name" value="Alpha/beta_knot_MTases"/>
</dbReference>
<proteinExistence type="predicted"/>
<dbReference type="GO" id="GO:0006396">
    <property type="term" value="P:RNA processing"/>
    <property type="evidence" value="ECO:0007669"/>
    <property type="project" value="InterPro"/>
</dbReference>
<comment type="caution">
    <text evidence="4">The sequence shown here is derived from an EMBL/GenBank/DDBJ whole genome shotgun (WGS) entry which is preliminary data.</text>
</comment>
<dbReference type="AlphaFoldDB" id="A0A2H0NB38"/>
<keyword evidence="1 4" id="KW-0489">Methyltransferase</keyword>
<evidence type="ECO:0000259" key="3">
    <source>
        <dbReference type="Pfam" id="PF00588"/>
    </source>
</evidence>
<dbReference type="GO" id="GO:0003723">
    <property type="term" value="F:RNA binding"/>
    <property type="evidence" value="ECO:0007669"/>
    <property type="project" value="InterPro"/>
</dbReference>
<protein>
    <submittedName>
        <fullName evidence="4">RNA methyltransferase</fullName>
    </submittedName>
</protein>
<dbReference type="Proteomes" id="UP000228867">
    <property type="component" value="Unassembled WGS sequence"/>
</dbReference>
<dbReference type="GO" id="GO:0032259">
    <property type="term" value="P:methylation"/>
    <property type="evidence" value="ECO:0007669"/>
    <property type="project" value="UniProtKB-KW"/>
</dbReference>
<accession>A0A2H0NB38</accession>
<dbReference type="InterPro" id="IPR029026">
    <property type="entry name" value="tRNA_m1G_MTases_N"/>
</dbReference>
<sequence length="160" mass="17997">MKISVILYNLRSLYNVGSIFRTADAAGVEKIYLAGFTPAPLDVFKKPRPRMLKVSLGAEKSVPWKKISQSSTVKLLKDLKTKGYKILAIEQNKKSLPYYKIHKIKDFKKIALVMGNEIKGLPSSVLVQADKILEIPMLGRKESLNVSIAFAIVVYRLLFN</sequence>
<dbReference type="EMBL" id="PCWR01000067">
    <property type="protein sequence ID" value="PIR06112.1"/>
    <property type="molecule type" value="Genomic_DNA"/>
</dbReference>
<organism evidence="4 5">
    <name type="scientific">Candidatus Jorgensenbacteria bacterium CG11_big_fil_rev_8_21_14_0_20_38_23</name>
    <dbReference type="NCBI Taxonomy" id="1974594"/>
    <lineage>
        <taxon>Bacteria</taxon>
        <taxon>Candidatus Joergenseniibacteriota</taxon>
    </lineage>
</organism>
<dbReference type="Pfam" id="PF00588">
    <property type="entry name" value="SpoU_methylase"/>
    <property type="match status" value="1"/>
</dbReference>
<evidence type="ECO:0000313" key="5">
    <source>
        <dbReference type="Proteomes" id="UP000228867"/>
    </source>
</evidence>